<reference evidence="15 16" key="2">
    <citation type="journal article" date="2012" name="Open Biol.">
        <title>Characteristics of nucleosomes and linker DNA regions on the genome of the basidiomycete Mixia osmundae revealed by mono- and dinucleosome mapping.</title>
        <authorList>
            <person name="Nishida H."/>
            <person name="Kondo S."/>
            <person name="Matsumoto T."/>
            <person name="Suzuki Y."/>
            <person name="Yoshikawa H."/>
            <person name="Taylor T.D."/>
            <person name="Sugiyama J."/>
        </authorList>
    </citation>
    <scope>NUCLEOTIDE SEQUENCE [LARGE SCALE GENOMIC DNA]</scope>
    <source>
        <strain evidence="16">CBS 9802 / IAM 14324 / JCM 22182 / KY 12970</strain>
    </source>
</reference>
<dbReference type="InterPro" id="IPR000212">
    <property type="entry name" value="DNA_helicase_UvrD/REP"/>
</dbReference>
<dbReference type="PROSITE" id="PS51217">
    <property type="entry name" value="UVRD_HELICASE_CTER"/>
    <property type="match status" value="1"/>
</dbReference>
<dbReference type="HOGENOM" id="CLU_004585_4_2_1"/>
<keyword evidence="4 11" id="KW-0347">Helicase</keyword>
<evidence type="ECO:0000256" key="4">
    <source>
        <dbReference type="ARBA" id="ARBA00022806"/>
    </source>
</evidence>
<evidence type="ECO:0000259" key="14">
    <source>
        <dbReference type="PROSITE" id="PS51217"/>
    </source>
</evidence>
<evidence type="ECO:0000313" key="16">
    <source>
        <dbReference type="Proteomes" id="UP000009131"/>
    </source>
</evidence>
<comment type="catalytic activity">
    <reaction evidence="8">
        <text>Couples ATP hydrolysis with the unwinding of duplex DNA by translocating in the 3'-5' direction.</text>
        <dbReference type="EC" id="5.6.2.4"/>
    </reaction>
</comment>
<dbReference type="InterPro" id="IPR013986">
    <property type="entry name" value="DExx_box_DNA_helicase_dom_sf"/>
</dbReference>
<feature type="region of interest" description="Disordered" evidence="12">
    <location>
        <begin position="972"/>
        <end position="1001"/>
    </location>
</feature>
<organism evidence="15 16">
    <name type="scientific">Mixia osmundae (strain CBS 9802 / IAM 14324 / JCM 22182 / KY 12970)</name>
    <dbReference type="NCBI Taxonomy" id="764103"/>
    <lineage>
        <taxon>Eukaryota</taxon>
        <taxon>Fungi</taxon>
        <taxon>Dikarya</taxon>
        <taxon>Basidiomycota</taxon>
        <taxon>Pucciniomycotina</taxon>
        <taxon>Mixiomycetes</taxon>
        <taxon>Mixiales</taxon>
        <taxon>Mixiaceae</taxon>
        <taxon>Mixia</taxon>
    </lineage>
</organism>
<evidence type="ECO:0000259" key="13">
    <source>
        <dbReference type="PROSITE" id="PS51198"/>
    </source>
</evidence>
<dbReference type="InterPro" id="IPR027417">
    <property type="entry name" value="P-loop_NTPase"/>
</dbReference>
<dbReference type="Gene3D" id="1.10.486.10">
    <property type="entry name" value="PCRA, domain 4"/>
    <property type="match status" value="1"/>
</dbReference>
<dbReference type="eggNOG" id="KOG2108">
    <property type="taxonomic scope" value="Eukaryota"/>
</dbReference>
<evidence type="ECO:0000256" key="3">
    <source>
        <dbReference type="ARBA" id="ARBA00022801"/>
    </source>
</evidence>
<dbReference type="STRING" id="764103.G7E926"/>
<keyword evidence="2 11" id="KW-0547">Nucleotide-binding</keyword>
<comment type="caution">
    <text evidence="15">The sequence shown here is derived from an EMBL/GenBank/DDBJ whole genome shotgun (WGS) entry which is preliminary data.</text>
</comment>
<accession>G7E926</accession>
<dbReference type="CDD" id="cd17932">
    <property type="entry name" value="DEXQc_UvrD"/>
    <property type="match status" value="1"/>
</dbReference>
<keyword evidence="7" id="KW-0413">Isomerase</keyword>
<dbReference type="Pfam" id="PF13361">
    <property type="entry name" value="UvrD_C"/>
    <property type="match status" value="1"/>
</dbReference>
<dbReference type="PROSITE" id="PS51198">
    <property type="entry name" value="UVRD_HELICASE_ATP_BIND"/>
    <property type="match status" value="1"/>
</dbReference>
<gene>
    <name evidence="15" type="primary">Mo06345</name>
    <name evidence="15" type="ORF">E5Q_06345</name>
</gene>
<dbReference type="PANTHER" id="PTHR11070">
    <property type="entry name" value="UVRD / RECB / PCRA DNA HELICASE FAMILY MEMBER"/>
    <property type="match status" value="1"/>
</dbReference>
<evidence type="ECO:0000256" key="8">
    <source>
        <dbReference type="ARBA" id="ARBA00034617"/>
    </source>
</evidence>
<evidence type="ECO:0000256" key="9">
    <source>
        <dbReference type="ARBA" id="ARBA00034808"/>
    </source>
</evidence>
<dbReference type="GO" id="GO:0043138">
    <property type="term" value="F:3'-5' DNA helicase activity"/>
    <property type="evidence" value="ECO:0007669"/>
    <property type="project" value="UniProtKB-EC"/>
</dbReference>
<sequence>MEPIDLTSSPARHSSAIRVKPQTAAALYTPVASTSIDSKGKGQTSITASIAASVSSEANEDHADARAAPLPALSDYRANLNDMQLRAVTHDLVPLQILAGPGSGKTRVLTCRVAHLLRHYRLPPDRIVVVTFTNKAAREMRDRLTRLVGKAVTDKLVMGTFHSVAVRFLRRFGQRIGLAKDFSIADEDDCMRYIRASLKLHTKDVDRHSMSANLKPGTVRSLISKAKTRCLDAERYEAEVRAKKPLQEDLLLVARVFADYETKLQEVGALDFDDLLNFCLHLFLRYPAVTEGIRHTLVDEFQDTNTVQYQLVKHMARKARVLTIVGDPDQSIYGWRAAEIKNLRLMQGDFESTAKIFLEQNYRSTSAILASAMAVISQDTAREPKHLYTDRDAGPSNVYTRLPDANAEAEYIVKEIRKLVAWTGGLLDYDDFAILLRMNSLSRQLEMELKAQRVPYRMVGGPKFFDRQEVKDILAYLLLANNANNASAFSRVINTPSRGIGLKSAQWIEEHASARKISPFELTRLAVTKSVKLGKVNEGNPIKGEKLKAFQSFVELIQDLELLAAEGTSVADLIDAIVDKTRYLDYLEKQHGQKDAKAGVKSEDVENRKANIEELKAFAATFKAPEGDQGLTGVHEEVGEVADSMETGSSALADFIAGCMLATDTDKNDQEGKKPVPMVTVSTVHAAKGLEWPCVFIAAVEDGKFPSFFSKTEAEVDEERRLLYVAMTRAQGFLYLTWTHERWAGGESRETAECPFLRVLPADQKLQLFRQYQEAPKPDDVALVASLISRPVPAADKLAEGLIAFPPAPRVTISQGPAGGGYRGKSSYDHSGGFSAGTFRANYASSRDLIDFDGKREDLHTSAQSAIATNCPPRTKQEVPEGAANGFRSARAFMQDTKPSLTDPFGIKTTAAQIMQNANRAPMKMQETRMSQLGEPLLFGGQAAKPANLSAFEQSSKAALIAFKNLPATGDFIEAPQRPGPAGKRISQAGSALPIKKKARK</sequence>
<evidence type="ECO:0000256" key="11">
    <source>
        <dbReference type="PROSITE-ProRule" id="PRU00560"/>
    </source>
</evidence>
<evidence type="ECO:0000256" key="1">
    <source>
        <dbReference type="ARBA" id="ARBA00009922"/>
    </source>
</evidence>
<dbReference type="GO" id="GO:0005524">
    <property type="term" value="F:ATP binding"/>
    <property type="evidence" value="ECO:0007669"/>
    <property type="project" value="UniProtKB-UniRule"/>
</dbReference>
<dbReference type="InterPro" id="IPR014016">
    <property type="entry name" value="UvrD-like_ATP-bd"/>
</dbReference>
<dbReference type="SUPFAM" id="SSF52540">
    <property type="entry name" value="P-loop containing nucleoside triphosphate hydrolases"/>
    <property type="match status" value="1"/>
</dbReference>
<dbReference type="InParanoid" id="G7E926"/>
<keyword evidence="5 11" id="KW-0067">ATP-binding</keyword>
<dbReference type="InterPro" id="IPR014017">
    <property type="entry name" value="DNA_helicase_UvrD-like_C"/>
</dbReference>
<dbReference type="Gene3D" id="3.40.50.300">
    <property type="entry name" value="P-loop containing nucleotide triphosphate hydrolases"/>
    <property type="match status" value="2"/>
</dbReference>
<dbReference type="GO" id="GO:0000725">
    <property type="term" value="P:recombinational repair"/>
    <property type="evidence" value="ECO:0007669"/>
    <property type="project" value="TreeGrafter"/>
</dbReference>
<keyword evidence="3 11" id="KW-0378">Hydrolase</keyword>
<dbReference type="CDD" id="cd18807">
    <property type="entry name" value="SF1_C_UvrD"/>
    <property type="match status" value="1"/>
</dbReference>
<evidence type="ECO:0000256" key="7">
    <source>
        <dbReference type="ARBA" id="ARBA00023235"/>
    </source>
</evidence>
<dbReference type="Pfam" id="PF00580">
    <property type="entry name" value="UvrD-helicase"/>
    <property type="match status" value="1"/>
</dbReference>
<dbReference type="FunCoup" id="G7E926">
    <property type="interactions" value="242"/>
</dbReference>
<dbReference type="EMBL" id="BABT02000220">
    <property type="protein sequence ID" value="GAA99644.1"/>
    <property type="molecule type" value="Genomic_DNA"/>
</dbReference>
<feature type="binding site" evidence="11">
    <location>
        <begin position="99"/>
        <end position="106"/>
    </location>
    <ligand>
        <name>ATP</name>
        <dbReference type="ChEBI" id="CHEBI:30616"/>
    </ligand>
</feature>
<evidence type="ECO:0000256" key="2">
    <source>
        <dbReference type="ARBA" id="ARBA00022741"/>
    </source>
</evidence>
<dbReference type="AlphaFoldDB" id="G7E926"/>
<keyword evidence="16" id="KW-1185">Reference proteome</keyword>
<evidence type="ECO:0000256" key="12">
    <source>
        <dbReference type="SAM" id="MobiDB-lite"/>
    </source>
</evidence>
<feature type="domain" description="UvrD-like helicase ATP-binding" evidence="13">
    <location>
        <begin position="78"/>
        <end position="365"/>
    </location>
</feature>
<protein>
    <recommendedName>
        <fullName evidence="9">DNA 3'-5' helicase</fullName>
        <ecNumber evidence="9">5.6.2.4</ecNumber>
    </recommendedName>
</protein>
<dbReference type="PANTHER" id="PTHR11070:SF2">
    <property type="entry name" value="ATP-DEPENDENT DNA HELICASE SRS2"/>
    <property type="match status" value="1"/>
</dbReference>
<evidence type="ECO:0000313" key="15">
    <source>
        <dbReference type="EMBL" id="GAA99644.1"/>
    </source>
</evidence>
<dbReference type="EC" id="5.6.2.4" evidence="9"/>
<comment type="similarity">
    <text evidence="1">Belongs to the helicase family. UvrD subfamily.</text>
</comment>
<keyword evidence="6" id="KW-0238">DNA-binding</keyword>
<dbReference type="Proteomes" id="UP000009131">
    <property type="component" value="Unassembled WGS sequence"/>
</dbReference>
<reference evidence="15 16" key="1">
    <citation type="journal article" date="2011" name="J. Gen. Appl. Microbiol.">
        <title>Draft genome sequencing of the enigmatic basidiomycete Mixia osmundae.</title>
        <authorList>
            <person name="Nishida H."/>
            <person name="Nagatsuka Y."/>
            <person name="Sugiyama J."/>
        </authorList>
    </citation>
    <scope>NUCLEOTIDE SEQUENCE [LARGE SCALE GENOMIC DNA]</scope>
    <source>
        <strain evidence="16">CBS 9802 / IAM 14324 / JCM 22182 / KY 12970</strain>
    </source>
</reference>
<dbReference type="GO" id="GO:0003677">
    <property type="term" value="F:DNA binding"/>
    <property type="evidence" value="ECO:0007669"/>
    <property type="project" value="UniProtKB-KW"/>
</dbReference>
<name>G7E926_MIXOS</name>
<dbReference type="GO" id="GO:0005634">
    <property type="term" value="C:nucleus"/>
    <property type="evidence" value="ECO:0007669"/>
    <property type="project" value="TreeGrafter"/>
</dbReference>
<dbReference type="OrthoDB" id="1470711at2759"/>
<dbReference type="GO" id="GO:0016787">
    <property type="term" value="F:hydrolase activity"/>
    <property type="evidence" value="ECO:0007669"/>
    <property type="project" value="UniProtKB-UniRule"/>
</dbReference>
<evidence type="ECO:0000256" key="10">
    <source>
        <dbReference type="ARBA" id="ARBA00048988"/>
    </source>
</evidence>
<evidence type="ECO:0000256" key="6">
    <source>
        <dbReference type="ARBA" id="ARBA00023125"/>
    </source>
</evidence>
<evidence type="ECO:0000256" key="5">
    <source>
        <dbReference type="ARBA" id="ARBA00022840"/>
    </source>
</evidence>
<feature type="domain" description="UvrD-like helicase C-terminal" evidence="14">
    <location>
        <begin position="366"/>
        <end position="689"/>
    </location>
</feature>
<dbReference type="Gene3D" id="1.10.10.160">
    <property type="match status" value="1"/>
</dbReference>
<comment type="catalytic activity">
    <reaction evidence="10">
        <text>ATP + H2O = ADP + phosphate + H(+)</text>
        <dbReference type="Rhea" id="RHEA:13065"/>
        <dbReference type="ChEBI" id="CHEBI:15377"/>
        <dbReference type="ChEBI" id="CHEBI:15378"/>
        <dbReference type="ChEBI" id="CHEBI:30616"/>
        <dbReference type="ChEBI" id="CHEBI:43474"/>
        <dbReference type="ChEBI" id="CHEBI:456216"/>
        <dbReference type="EC" id="5.6.2.4"/>
    </reaction>
</comment>
<proteinExistence type="inferred from homology"/>